<feature type="region of interest" description="Disordered" evidence="1">
    <location>
        <begin position="113"/>
        <end position="139"/>
    </location>
</feature>
<evidence type="ECO:0000313" key="3">
    <source>
        <dbReference type="Proteomes" id="UP000807342"/>
    </source>
</evidence>
<name>A0A9P6C0V2_9AGAR</name>
<dbReference type="EMBL" id="MU151335">
    <property type="protein sequence ID" value="KAF9444954.1"/>
    <property type="molecule type" value="Genomic_DNA"/>
</dbReference>
<comment type="caution">
    <text evidence="2">The sequence shown here is derived from an EMBL/GenBank/DDBJ whole genome shotgun (WGS) entry which is preliminary data.</text>
</comment>
<protein>
    <submittedName>
        <fullName evidence="2">Uncharacterized protein</fullName>
    </submittedName>
</protein>
<sequence>MSNIIFALGQRRAVLGNAYLPQLRKMSIDGIEECPVDFDGGEAQLANQMMNTLRHRCRDPSMRFSLHLSRCHGTWTKDMQEAYWELQEEGIEMKIWIDWKKLHLLGNVPEGNVRGAEQGNPGGGGAAGVEEDNTSDRGG</sequence>
<proteinExistence type="predicted"/>
<organism evidence="2 3">
    <name type="scientific">Macrolepiota fuliginosa MF-IS2</name>
    <dbReference type="NCBI Taxonomy" id="1400762"/>
    <lineage>
        <taxon>Eukaryota</taxon>
        <taxon>Fungi</taxon>
        <taxon>Dikarya</taxon>
        <taxon>Basidiomycota</taxon>
        <taxon>Agaricomycotina</taxon>
        <taxon>Agaricomycetes</taxon>
        <taxon>Agaricomycetidae</taxon>
        <taxon>Agaricales</taxon>
        <taxon>Agaricineae</taxon>
        <taxon>Agaricaceae</taxon>
        <taxon>Macrolepiota</taxon>
    </lineage>
</organism>
<evidence type="ECO:0000313" key="2">
    <source>
        <dbReference type="EMBL" id="KAF9444954.1"/>
    </source>
</evidence>
<accession>A0A9P6C0V2</accession>
<dbReference type="Proteomes" id="UP000807342">
    <property type="component" value="Unassembled WGS sequence"/>
</dbReference>
<dbReference type="AlphaFoldDB" id="A0A9P6C0V2"/>
<evidence type="ECO:0000256" key="1">
    <source>
        <dbReference type="SAM" id="MobiDB-lite"/>
    </source>
</evidence>
<keyword evidence="3" id="KW-1185">Reference proteome</keyword>
<gene>
    <name evidence="2" type="ORF">P691DRAFT_806395</name>
</gene>
<reference evidence="2" key="1">
    <citation type="submission" date="2020-11" db="EMBL/GenBank/DDBJ databases">
        <authorList>
            <consortium name="DOE Joint Genome Institute"/>
            <person name="Ahrendt S."/>
            <person name="Riley R."/>
            <person name="Andreopoulos W."/>
            <person name="Labutti K."/>
            <person name="Pangilinan J."/>
            <person name="Ruiz-Duenas F.J."/>
            <person name="Barrasa J.M."/>
            <person name="Sanchez-Garcia M."/>
            <person name="Camarero S."/>
            <person name="Miyauchi S."/>
            <person name="Serrano A."/>
            <person name="Linde D."/>
            <person name="Babiker R."/>
            <person name="Drula E."/>
            <person name="Ayuso-Fernandez I."/>
            <person name="Pacheco R."/>
            <person name="Padilla G."/>
            <person name="Ferreira P."/>
            <person name="Barriuso J."/>
            <person name="Kellner H."/>
            <person name="Castanera R."/>
            <person name="Alfaro M."/>
            <person name="Ramirez L."/>
            <person name="Pisabarro A.G."/>
            <person name="Kuo A."/>
            <person name="Tritt A."/>
            <person name="Lipzen A."/>
            <person name="He G."/>
            <person name="Yan M."/>
            <person name="Ng V."/>
            <person name="Cullen D."/>
            <person name="Martin F."/>
            <person name="Rosso M.-N."/>
            <person name="Henrissat B."/>
            <person name="Hibbett D."/>
            <person name="Martinez A.T."/>
            <person name="Grigoriev I.V."/>
        </authorList>
    </citation>
    <scope>NUCLEOTIDE SEQUENCE</scope>
    <source>
        <strain evidence="2">MF-IS2</strain>
    </source>
</reference>